<comment type="caution">
    <text evidence="1">The sequence shown here is derived from an EMBL/GenBank/DDBJ whole genome shotgun (WGS) entry which is preliminary data.</text>
</comment>
<dbReference type="Gene3D" id="3.30.420.10">
    <property type="entry name" value="Ribonuclease H-like superfamily/Ribonuclease H"/>
    <property type="match status" value="1"/>
</dbReference>
<evidence type="ECO:0000313" key="2">
    <source>
        <dbReference type="Proteomes" id="UP000668214"/>
    </source>
</evidence>
<accession>A0A836FFD3</accession>
<protein>
    <submittedName>
        <fullName evidence="1">MOS1T transposase</fullName>
    </submittedName>
</protein>
<name>A0A836FFD3_9HYME</name>
<dbReference type="PANTHER" id="PTHR46060">
    <property type="entry name" value="MARINER MOS1 TRANSPOSASE-LIKE PROTEIN"/>
    <property type="match status" value="1"/>
</dbReference>
<proteinExistence type="predicted"/>
<feature type="non-terminal residue" evidence="1">
    <location>
        <position position="97"/>
    </location>
</feature>
<dbReference type="EMBL" id="JAANIA010000477">
    <property type="protein sequence ID" value="KAG5324078.1"/>
    <property type="molecule type" value="Genomic_DNA"/>
</dbReference>
<gene>
    <name evidence="1" type="ORF">G6Z78_0001261</name>
</gene>
<feature type="non-terminal residue" evidence="1">
    <location>
        <position position="1"/>
    </location>
</feature>
<dbReference type="AlphaFoldDB" id="A0A836FFD3"/>
<dbReference type="GO" id="GO:0003676">
    <property type="term" value="F:nucleic acid binding"/>
    <property type="evidence" value="ECO:0007669"/>
    <property type="project" value="InterPro"/>
</dbReference>
<dbReference type="InterPro" id="IPR052709">
    <property type="entry name" value="Transposase-MT_Hybrid"/>
</dbReference>
<organism evidence="1 2">
    <name type="scientific">Pseudoatta argentina</name>
    <dbReference type="NCBI Taxonomy" id="621737"/>
    <lineage>
        <taxon>Eukaryota</taxon>
        <taxon>Metazoa</taxon>
        <taxon>Ecdysozoa</taxon>
        <taxon>Arthropoda</taxon>
        <taxon>Hexapoda</taxon>
        <taxon>Insecta</taxon>
        <taxon>Pterygota</taxon>
        <taxon>Neoptera</taxon>
        <taxon>Endopterygota</taxon>
        <taxon>Hymenoptera</taxon>
        <taxon>Apocrita</taxon>
        <taxon>Aculeata</taxon>
        <taxon>Formicoidea</taxon>
        <taxon>Formicidae</taxon>
        <taxon>Myrmicinae</taxon>
        <taxon>Pseudoatta</taxon>
    </lineage>
</organism>
<evidence type="ECO:0000313" key="1">
    <source>
        <dbReference type="EMBL" id="KAG5324078.1"/>
    </source>
</evidence>
<reference evidence="1" key="1">
    <citation type="submission" date="2020-02" db="EMBL/GenBank/DDBJ databases">
        <title>Relaxed selection underlies rapid genomic changes in the transitions from sociality to social parasitism in ants.</title>
        <authorList>
            <person name="Bi X."/>
        </authorList>
    </citation>
    <scope>NUCLEOTIDE SEQUENCE</scope>
    <source>
        <strain evidence="1">BGI-DK2014c</strain>
        <tissue evidence="1">Whole body</tissue>
    </source>
</reference>
<dbReference type="Proteomes" id="UP000668214">
    <property type="component" value="Unassembled WGS sequence"/>
</dbReference>
<dbReference type="InterPro" id="IPR036397">
    <property type="entry name" value="RNaseH_sf"/>
</dbReference>
<sequence length="97" mass="11739">LMQLNRTLKQKRPDYAKRHDKVIFQHDNAWSLVAKPVKETLNWDILLHPPYSPDIAPYDYHLFQLIIHGLSEQRFHSYEDTKKWIDSWIASKDMLFF</sequence>
<dbReference type="PANTHER" id="PTHR46060:SF1">
    <property type="entry name" value="MARINER MOS1 TRANSPOSASE-LIKE PROTEIN"/>
    <property type="match status" value="1"/>
</dbReference>
<keyword evidence="2" id="KW-1185">Reference proteome</keyword>